<dbReference type="Gene3D" id="3.20.20.10">
    <property type="entry name" value="Alanine racemase"/>
    <property type="match status" value="1"/>
</dbReference>
<dbReference type="AlphaFoldDB" id="A0A069P8Q1"/>
<dbReference type="InterPro" id="IPR001608">
    <property type="entry name" value="Ala_racemase_N"/>
</dbReference>
<comment type="similarity">
    <text evidence="1">Belongs to the DSD1 family.</text>
</comment>
<evidence type="ECO:0000256" key="1">
    <source>
        <dbReference type="ARBA" id="ARBA00005323"/>
    </source>
</evidence>
<evidence type="ECO:0000313" key="4">
    <source>
        <dbReference type="EMBL" id="GGD76486.1"/>
    </source>
</evidence>
<dbReference type="Proteomes" id="UP000027439">
    <property type="component" value="Unassembled WGS sequence"/>
</dbReference>
<accession>A0A069P8Q1</accession>
<dbReference type="CDD" id="cd06819">
    <property type="entry name" value="PLPDE_III_LS_D-TA"/>
    <property type="match status" value="1"/>
</dbReference>
<dbReference type="PANTHER" id="PTHR28004">
    <property type="entry name" value="ZGC:162816-RELATED"/>
    <property type="match status" value="1"/>
</dbReference>
<proteinExistence type="inferred from homology"/>
<reference evidence="4" key="1">
    <citation type="journal article" date="2014" name="Int. J. Syst. Evol. Microbiol.">
        <title>Complete genome of a new Firmicutes species belonging to the dominant human colonic microbiota ('Ruminococcus bicirculans') reveals two chromosomes and a selective capacity to utilize plant glucans.</title>
        <authorList>
            <consortium name="NISC Comparative Sequencing Program"/>
            <person name="Wegmann U."/>
            <person name="Louis P."/>
            <person name="Goesmann A."/>
            <person name="Henrissat B."/>
            <person name="Duncan S.H."/>
            <person name="Flint H.J."/>
        </authorList>
    </citation>
    <scope>NUCLEOTIDE SEQUENCE</scope>
    <source>
        <strain evidence="4">CGMCC 1.11013</strain>
    </source>
</reference>
<gene>
    <name evidence="5" type="ORF">BG57_11060</name>
    <name evidence="4" type="ORF">GCM10010985_33820</name>
</gene>
<evidence type="ECO:0000313" key="6">
    <source>
        <dbReference type="Proteomes" id="UP000027439"/>
    </source>
</evidence>
<dbReference type="RefSeq" id="WP_035960202.1">
    <property type="nucleotide sequence ID" value="NZ_BMEG01000005.1"/>
</dbReference>
<feature type="domain" description="D-serine dehydratase-like" evidence="3">
    <location>
        <begin position="268"/>
        <end position="365"/>
    </location>
</feature>
<sequence length="382" mass="40402">MKLVPPPACRVGDALSTVASPSLLIDLDAFEANLATMAAFVARSDVALRPHAKAHKSVSIARRQIEAGAVGVCCQKLSEAYPFAAAGIESIHISNEFVGADKLAMAVELAAHVRLSVCVDALPQVNALGDAAARAGVNIDVLAEVDAGQHRCGVTNEDALLSLVDAIADQPSLRFAGIQAYHGGAQHIADWNARKTEAGHAADRAASFVRALEARGIQSAVVTGGGTGTVEFDAASGVYTEVQPGSYVFMDGDYGSLAWNGNLRWRHSLFVLSTIMSATRPGMAVCDVGLKGLAVDSGLPRSVRWLDGSDEPAFTYAAANDEHGMLHAKDGQQHDTRTLLGKRILLPPGHCDPTVNLYDEYVCYRGDEVVDFWAIDARGLSR</sequence>
<keyword evidence="2" id="KW-0456">Lyase</keyword>
<comment type="caution">
    <text evidence="5">The sequence shown here is derived from an EMBL/GenBank/DDBJ whole genome shotgun (WGS) entry which is preliminary data.</text>
</comment>
<protein>
    <submittedName>
        <fullName evidence="5">Alanine racemase</fullName>
    </submittedName>
</protein>
<dbReference type="PANTHER" id="PTHR28004:SF2">
    <property type="entry name" value="D-SERINE DEHYDRATASE"/>
    <property type="match status" value="1"/>
</dbReference>
<dbReference type="Gene3D" id="2.40.37.20">
    <property type="entry name" value="D-serine dehydratase-like domain"/>
    <property type="match status" value="1"/>
</dbReference>
<name>A0A069P8Q1_9BURK</name>
<reference evidence="4" key="4">
    <citation type="submission" date="2024-05" db="EMBL/GenBank/DDBJ databases">
        <authorList>
            <person name="Sun Q."/>
            <person name="Zhou Y."/>
        </authorList>
    </citation>
    <scope>NUCLEOTIDE SEQUENCE</scope>
    <source>
        <strain evidence="4">CGMCC 1.11013</strain>
    </source>
</reference>
<dbReference type="InterPro" id="IPR051466">
    <property type="entry name" value="D-amino_acid_metab_enzyme"/>
</dbReference>
<dbReference type="GO" id="GO:0008721">
    <property type="term" value="F:D-serine ammonia-lyase activity"/>
    <property type="evidence" value="ECO:0007669"/>
    <property type="project" value="TreeGrafter"/>
</dbReference>
<dbReference type="OrthoDB" id="9772497at2"/>
<dbReference type="eggNOG" id="COG3616">
    <property type="taxonomic scope" value="Bacteria"/>
</dbReference>
<dbReference type="InterPro" id="IPR042208">
    <property type="entry name" value="D-ser_dehydrat-like_sf"/>
</dbReference>
<dbReference type="GO" id="GO:0036088">
    <property type="term" value="P:D-serine catabolic process"/>
    <property type="evidence" value="ECO:0007669"/>
    <property type="project" value="TreeGrafter"/>
</dbReference>
<dbReference type="Pfam" id="PF14031">
    <property type="entry name" value="D-ser_dehydrat"/>
    <property type="match status" value="1"/>
</dbReference>
<dbReference type="Pfam" id="PF01168">
    <property type="entry name" value="Ala_racemase_N"/>
    <property type="match status" value="1"/>
</dbReference>
<evidence type="ECO:0000313" key="5">
    <source>
        <dbReference type="EMBL" id="KDR36897.1"/>
    </source>
</evidence>
<dbReference type="InterPro" id="IPR029066">
    <property type="entry name" value="PLP-binding_barrel"/>
</dbReference>
<reference evidence="7" key="3">
    <citation type="journal article" date="2019" name="Int. J. Syst. Evol. Microbiol.">
        <title>The Global Catalogue of Microorganisms (GCM) 10K type strain sequencing project: providing services to taxonomists for standard genome sequencing and annotation.</title>
        <authorList>
            <consortium name="The Broad Institute Genomics Platform"/>
            <consortium name="The Broad Institute Genome Sequencing Center for Infectious Disease"/>
            <person name="Wu L."/>
            <person name="Ma J."/>
        </authorList>
    </citation>
    <scope>NUCLEOTIDE SEQUENCE [LARGE SCALE GENOMIC DNA]</scope>
    <source>
        <strain evidence="7">CGMCC 1.11013</strain>
    </source>
</reference>
<reference evidence="5 6" key="2">
    <citation type="submission" date="2014-03" db="EMBL/GenBank/DDBJ databases">
        <title>Draft Genome Sequences of Four Burkholderia Strains.</title>
        <authorList>
            <person name="Liu X.Y."/>
            <person name="Li C.X."/>
            <person name="Xu J.H."/>
        </authorList>
    </citation>
    <scope>NUCLEOTIDE SEQUENCE [LARGE SCALE GENOMIC DNA]</scope>
    <source>
        <strain evidence="5 6">R27</strain>
    </source>
</reference>
<evidence type="ECO:0000259" key="3">
    <source>
        <dbReference type="SMART" id="SM01119"/>
    </source>
</evidence>
<dbReference type="SUPFAM" id="SSF51419">
    <property type="entry name" value="PLP-binding barrel"/>
    <property type="match status" value="1"/>
</dbReference>
<evidence type="ECO:0000256" key="2">
    <source>
        <dbReference type="ARBA" id="ARBA00023239"/>
    </source>
</evidence>
<dbReference type="SMART" id="SM01119">
    <property type="entry name" value="D-ser_dehydrat"/>
    <property type="match status" value="1"/>
</dbReference>
<dbReference type="STRING" id="1071679.BG57_11060"/>
<dbReference type="Proteomes" id="UP000597138">
    <property type="component" value="Unassembled WGS sequence"/>
</dbReference>
<dbReference type="InterPro" id="IPR026956">
    <property type="entry name" value="D-ser_dehydrat-like_dom"/>
</dbReference>
<organism evidence="5 6">
    <name type="scientific">Caballeronia grimmiae</name>
    <dbReference type="NCBI Taxonomy" id="1071679"/>
    <lineage>
        <taxon>Bacteria</taxon>
        <taxon>Pseudomonadati</taxon>
        <taxon>Pseudomonadota</taxon>
        <taxon>Betaproteobacteria</taxon>
        <taxon>Burkholderiales</taxon>
        <taxon>Burkholderiaceae</taxon>
        <taxon>Caballeronia</taxon>
    </lineage>
</organism>
<dbReference type="EMBL" id="BMEG01000005">
    <property type="protein sequence ID" value="GGD76486.1"/>
    <property type="molecule type" value="Genomic_DNA"/>
</dbReference>
<dbReference type="EMBL" id="JFHE01000002">
    <property type="protein sequence ID" value="KDR36897.1"/>
    <property type="molecule type" value="Genomic_DNA"/>
</dbReference>
<evidence type="ECO:0000313" key="7">
    <source>
        <dbReference type="Proteomes" id="UP000597138"/>
    </source>
</evidence>
<keyword evidence="7" id="KW-1185">Reference proteome</keyword>